<sequence>MRPKLPPFSYSDRRLLPFFGWILVLATIFICGVFLFRFLPSDLMRVQANFAAKEGCSCLFVVRAEETYCKDYAKVFYSPDIWKADSESLTVGFVSMTGKFEAKAKLVSRENGCRLTSNVKD</sequence>
<dbReference type="AlphaFoldDB" id="A0A4R9GHD4"/>
<gene>
    <name evidence="2" type="ORF">EHO60_07765</name>
</gene>
<evidence type="ECO:0000256" key="1">
    <source>
        <dbReference type="SAM" id="Phobius"/>
    </source>
</evidence>
<name>A0A4R9GHD4_9LEPT</name>
<dbReference type="OrthoDB" id="330518at2"/>
<keyword evidence="1" id="KW-1133">Transmembrane helix</keyword>
<evidence type="ECO:0000313" key="2">
    <source>
        <dbReference type="EMBL" id="TGK12154.1"/>
    </source>
</evidence>
<organism evidence="2 3">
    <name type="scientific">Leptospira fletcheri</name>
    <dbReference type="NCBI Taxonomy" id="2484981"/>
    <lineage>
        <taxon>Bacteria</taxon>
        <taxon>Pseudomonadati</taxon>
        <taxon>Spirochaetota</taxon>
        <taxon>Spirochaetia</taxon>
        <taxon>Leptospirales</taxon>
        <taxon>Leptospiraceae</taxon>
        <taxon>Leptospira</taxon>
    </lineage>
</organism>
<dbReference type="Proteomes" id="UP000298458">
    <property type="component" value="Unassembled WGS sequence"/>
</dbReference>
<evidence type="ECO:0000313" key="3">
    <source>
        <dbReference type="Proteomes" id="UP000298458"/>
    </source>
</evidence>
<keyword evidence="1" id="KW-0812">Transmembrane</keyword>
<proteinExistence type="predicted"/>
<keyword evidence="1" id="KW-0472">Membrane</keyword>
<dbReference type="EMBL" id="RQET01000004">
    <property type="protein sequence ID" value="TGK12154.1"/>
    <property type="molecule type" value="Genomic_DNA"/>
</dbReference>
<keyword evidence="3" id="KW-1185">Reference proteome</keyword>
<accession>A0A4R9GHD4</accession>
<feature type="transmembrane region" description="Helical" evidence="1">
    <location>
        <begin position="15"/>
        <end position="36"/>
    </location>
</feature>
<reference evidence="2" key="1">
    <citation type="journal article" date="2019" name="PLoS Negl. Trop. Dis.">
        <title>Revisiting the worldwide diversity of Leptospira species in the environment.</title>
        <authorList>
            <person name="Vincent A.T."/>
            <person name="Schiettekatte O."/>
            <person name="Bourhy P."/>
            <person name="Veyrier F.J."/>
            <person name="Picardeau M."/>
        </authorList>
    </citation>
    <scope>NUCLEOTIDE SEQUENCE [LARGE SCALE GENOMIC DNA]</scope>
    <source>
        <strain evidence="2">SSW15</strain>
    </source>
</reference>
<dbReference type="RefSeq" id="WP_135767558.1">
    <property type="nucleotide sequence ID" value="NZ_RQET01000004.1"/>
</dbReference>
<comment type="caution">
    <text evidence="2">The sequence shown here is derived from an EMBL/GenBank/DDBJ whole genome shotgun (WGS) entry which is preliminary data.</text>
</comment>
<protein>
    <submittedName>
        <fullName evidence="2">Uncharacterized protein</fullName>
    </submittedName>
</protein>